<evidence type="ECO:0000313" key="2">
    <source>
        <dbReference type="EMBL" id="THD00471.1"/>
    </source>
</evidence>
<keyword evidence="3" id="KW-1185">Reference proteome</keyword>
<dbReference type="EMBL" id="SOSA01000001">
    <property type="protein sequence ID" value="THD00471.1"/>
    <property type="molecule type" value="Genomic_DNA"/>
</dbReference>
<protein>
    <submittedName>
        <fullName evidence="2">Uncharacterized protein</fullName>
    </submittedName>
</protein>
<organism evidence="2 3">
    <name type="scientific">Aspergillus tanneri</name>
    <dbReference type="NCBI Taxonomy" id="1220188"/>
    <lineage>
        <taxon>Eukaryota</taxon>
        <taxon>Fungi</taxon>
        <taxon>Dikarya</taxon>
        <taxon>Ascomycota</taxon>
        <taxon>Pezizomycotina</taxon>
        <taxon>Eurotiomycetes</taxon>
        <taxon>Eurotiomycetidae</taxon>
        <taxon>Eurotiales</taxon>
        <taxon>Aspergillaceae</taxon>
        <taxon>Aspergillus</taxon>
        <taxon>Aspergillus subgen. Circumdati</taxon>
    </lineage>
</organism>
<feature type="region of interest" description="Disordered" evidence="1">
    <location>
        <begin position="1"/>
        <end position="23"/>
    </location>
</feature>
<evidence type="ECO:0000256" key="1">
    <source>
        <dbReference type="SAM" id="MobiDB-lite"/>
    </source>
</evidence>
<dbReference type="Proteomes" id="UP000308092">
    <property type="component" value="Unassembled WGS sequence"/>
</dbReference>
<accession>A0A4V3UQV3</accession>
<sequence length="92" mass="10681">MPAPLPNPPRQRQRQRQRYQQVDRLDTVGDAASSLAASIWLPLEYRMQVKRAERIQPLALLGYQLRGPVSVQWAQEGDDMPIDAQRRFPVWT</sequence>
<dbReference type="VEuPathDB" id="FungiDB:EYZ11_000035"/>
<proteinExistence type="predicted"/>
<name>A0A4V3UQV3_9EURO</name>
<dbReference type="AlphaFoldDB" id="A0A4V3UQV3"/>
<reference evidence="2 3" key="1">
    <citation type="submission" date="2019-03" db="EMBL/GenBank/DDBJ databases">
        <title>The genome sequence of a newly discovered highly antifungal drug resistant Aspergillus species, Aspergillus tanneri NIH 1004.</title>
        <authorList>
            <person name="Mounaud S."/>
            <person name="Singh I."/>
            <person name="Joardar V."/>
            <person name="Pakala S."/>
            <person name="Pakala S."/>
            <person name="Venepally P."/>
            <person name="Hoover J."/>
            <person name="Nierman W."/>
            <person name="Chung J."/>
            <person name="Losada L."/>
        </authorList>
    </citation>
    <scope>NUCLEOTIDE SEQUENCE [LARGE SCALE GENOMIC DNA]</scope>
    <source>
        <strain evidence="2 3">NIH1004</strain>
    </source>
</reference>
<comment type="caution">
    <text evidence="2">The sequence shown here is derived from an EMBL/GenBank/DDBJ whole genome shotgun (WGS) entry which is preliminary data.</text>
</comment>
<evidence type="ECO:0000313" key="3">
    <source>
        <dbReference type="Proteomes" id="UP000308092"/>
    </source>
</evidence>
<gene>
    <name evidence="2" type="ORF">EYZ11_000035</name>
</gene>